<organism evidence="2 3">
    <name type="scientific">Pseudoalteromonas marina</name>
    <dbReference type="NCBI Taxonomy" id="267375"/>
    <lineage>
        <taxon>Bacteria</taxon>
        <taxon>Pseudomonadati</taxon>
        <taxon>Pseudomonadota</taxon>
        <taxon>Gammaproteobacteria</taxon>
        <taxon>Alteromonadales</taxon>
        <taxon>Pseudoalteromonadaceae</taxon>
        <taxon>Pseudoalteromonas</taxon>
    </lineage>
</organism>
<evidence type="ECO:0000313" key="3">
    <source>
        <dbReference type="Proteomes" id="UP001177212"/>
    </source>
</evidence>
<dbReference type="InterPro" id="IPR011051">
    <property type="entry name" value="RmlC_Cupin_sf"/>
</dbReference>
<proteinExistence type="predicted"/>
<reference evidence="2" key="1">
    <citation type="submission" date="2023-07" db="EMBL/GenBank/DDBJ databases">
        <title>Genome content predicts the carbon catabolic preferences of heterotrophic bacteria.</title>
        <authorList>
            <person name="Gralka M."/>
        </authorList>
    </citation>
    <scope>NUCLEOTIDE SEQUENCE</scope>
    <source>
        <strain evidence="2">4G09</strain>
    </source>
</reference>
<dbReference type="RefSeq" id="WP_305472892.1">
    <property type="nucleotide sequence ID" value="NZ_JAUYVT010000018.1"/>
</dbReference>
<sequence>MKIAADFSQRIVVNSNTLPWVKSPMAGVDRRPLDRIGDEVARATSIVRYAPGSEFSPHVHTGGEEFVVLEGVFQDEHGDFPAGSYIRNPPQSQHKPGSKEGCIIFVKLWQFQPQDRTHVRLQTHFMGSVEHSTQQGVAVTPLYKDEFEEVSLIHLAPNAQFVLDAECGAELLVIEGAVTEGQDLLEKSSWLRTPVNSNVLAKAGKMGAKLWVKEGHLNDVDNQIARVQQA</sequence>
<dbReference type="Pfam" id="PF12973">
    <property type="entry name" value="Cupin_7"/>
    <property type="match status" value="1"/>
</dbReference>
<dbReference type="SUPFAM" id="SSF51182">
    <property type="entry name" value="RmlC-like cupins"/>
    <property type="match status" value="2"/>
</dbReference>
<dbReference type="InterPro" id="IPR025979">
    <property type="entry name" value="ChrR-like_cupin_dom"/>
</dbReference>
<gene>
    <name evidence="2" type="ORF">Q8W34_16410</name>
</gene>
<name>A0ABT9FHG2_9GAMM</name>
<dbReference type="Gene3D" id="2.60.120.10">
    <property type="entry name" value="Jelly Rolls"/>
    <property type="match status" value="1"/>
</dbReference>
<feature type="domain" description="ChrR-like cupin" evidence="1">
    <location>
        <begin position="9"/>
        <end position="112"/>
    </location>
</feature>
<dbReference type="EMBL" id="JAUYVT010000018">
    <property type="protein sequence ID" value="MDP2566232.1"/>
    <property type="molecule type" value="Genomic_DNA"/>
</dbReference>
<dbReference type="InterPro" id="IPR014710">
    <property type="entry name" value="RmlC-like_jellyroll"/>
</dbReference>
<dbReference type="Proteomes" id="UP001177212">
    <property type="component" value="Unassembled WGS sequence"/>
</dbReference>
<accession>A0ABT9FHG2</accession>
<keyword evidence="3" id="KW-1185">Reference proteome</keyword>
<dbReference type="CDD" id="cd20303">
    <property type="entry name" value="cupin_ChrR_1"/>
    <property type="match status" value="1"/>
</dbReference>
<evidence type="ECO:0000259" key="1">
    <source>
        <dbReference type="Pfam" id="PF12973"/>
    </source>
</evidence>
<comment type="caution">
    <text evidence="2">The sequence shown here is derived from an EMBL/GenBank/DDBJ whole genome shotgun (WGS) entry which is preliminary data.</text>
</comment>
<protein>
    <submittedName>
        <fullName evidence="2">Cupin domain-containing protein</fullName>
    </submittedName>
</protein>
<evidence type="ECO:0000313" key="2">
    <source>
        <dbReference type="EMBL" id="MDP2566232.1"/>
    </source>
</evidence>